<dbReference type="Proteomes" id="UP000050969">
    <property type="component" value="Unassembled WGS sequence"/>
</dbReference>
<accession>A0A0R2N1D3</accession>
<dbReference type="AlphaFoldDB" id="A0A0R2N1D3"/>
<evidence type="ECO:0000313" key="2">
    <source>
        <dbReference type="EMBL" id="KRO18892.1"/>
    </source>
</evidence>
<comment type="caution">
    <text evidence="2">The sequence shown here is derived from an EMBL/GenBank/DDBJ whole genome shotgun (WGS) entry which is preliminary data.</text>
</comment>
<keyword evidence="3" id="KW-1185">Reference proteome</keyword>
<dbReference type="EMBL" id="JQCE01000001">
    <property type="protein sequence ID" value="KRO18892.1"/>
    <property type="molecule type" value="Genomic_DNA"/>
</dbReference>
<protein>
    <submittedName>
        <fullName evidence="2">Uncharacterized protein</fullName>
    </submittedName>
</protein>
<name>A0A0R2N1D3_9LACO</name>
<evidence type="ECO:0000256" key="1">
    <source>
        <dbReference type="SAM" id="SignalP"/>
    </source>
</evidence>
<gene>
    <name evidence="2" type="ORF">IV56_GL000044</name>
</gene>
<proteinExistence type="predicted"/>
<sequence>MSKMKLNRLITRSLVATLGLVTVGVLSAPNAVKTVTVQAASNIYQMPDYSARSNAVVNTRGVKGIENGKYLQGNATPKSYKVTAGTQAGSQWHTAFYLHNHDIVSANNPSGKKITYFANAAPQGFTMDDAGNMYFALSRRNANGASTGYLYQGYIMRLDTTAISMLMKNPTLLRTNPNALGNHMRFSIIDGSFSSGAFAFDPATQKIKFLVAYNFGNKSADQFLSNHPVQMATVNPTSLVREKTDKFYLYDAGSHHYSSPNTLAFDRNGNFYTAAAASLTTTNGLAYLLTQGVRQGNSYSVREMGMSIKPILANQLQGISIDHNRLYIASNSAYLSLDLNAYLSRAYTPSAASSANSWMNLEVNQLAGSRETENTVGSNGVKYMMMTTPNEVVMSKAPASQPSNNGKVQAIKGVIQVHYVKGYGIAVWKQPGKYPLAKKLAHGTSWKVFAKTTVNGHAWYNLGGNQWLDSTYAILKK</sequence>
<dbReference type="PATRIC" id="fig|1293598.4.peg.44"/>
<dbReference type="STRING" id="1293598.IV56_GL000044"/>
<feature type="chain" id="PRO_5038924361" evidence="1">
    <location>
        <begin position="28"/>
        <end position="477"/>
    </location>
</feature>
<dbReference type="SUPFAM" id="SSF101898">
    <property type="entry name" value="NHL repeat"/>
    <property type="match status" value="1"/>
</dbReference>
<organism evidence="2 3">
    <name type="scientific">Lacticaseibacillus saniviri JCM 17471 = DSM 24301</name>
    <dbReference type="NCBI Taxonomy" id="1293598"/>
    <lineage>
        <taxon>Bacteria</taxon>
        <taxon>Bacillati</taxon>
        <taxon>Bacillota</taxon>
        <taxon>Bacilli</taxon>
        <taxon>Lactobacillales</taxon>
        <taxon>Lactobacillaceae</taxon>
        <taxon>Lacticaseibacillus</taxon>
    </lineage>
</organism>
<keyword evidence="1" id="KW-0732">Signal</keyword>
<reference evidence="2 3" key="1">
    <citation type="journal article" date="2015" name="Genome Announc.">
        <title>Expanding the biotechnology potential of lactobacilli through comparative genomics of 213 strains and associated genera.</title>
        <authorList>
            <person name="Sun Z."/>
            <person name="Harris H.M."/>
            <person name="McCann A."/>
            <person name="Guo C."/>
            <person name="Argimon S."/>
            <person name="Zhang W."/>
            <person name="Yang X."/>
            <person name="Jeffery I.B."/>
            <person name="Cooney J.C."/>
            <person name="Kagawa T.F."/>
            <person name="Liu W."/>
            <person name="Song Y."/>
            <person name="Salvetti E."/>
            <person name="Wrobel A."/>
            <person name="Rasinkangas P."/>
            <person name="Parkhill J."/>
            <person name="Rea M.C."/>
            <person name="O'Sullivan O."/>
            <person name="Ritari J."/>
            <person name="Douillard F.P."/>
            <person name="Paul Ross R."/>
            <person name="Yang R."/>
            <person name="Briner A.E."/>
            <person name="Felis G.E."/>
            <person name="de Vos W.M."/>
            <person name="Barrangou R."/>
            <person name="Klaenhammer T.R."/>
            <person name="Caufield P.W."/>
            <person name="Cui Y."/>
            <person name="Zhang H."/>
            <person name="O'Toole P.W."/>
        </authorList>
    </citation>
    <scope>NUCLEOTIDE SEQUENCE [LARGE SCALE GENOMIC DNA]</scope>
    <source>
        <strain evidence="2 3">DSM 24301</strain>
    </source>
</reference>
<evidence type="ECO:0000313" key="3">
    <source>
        <dbReference type="Proteomes" id="UP000050969"/>
    </source>
</evidence>
<feature type="signal peptide" evidence="1">
    <location>
        <begin position="1"/>
        <end position="27"/>
    </location>
</feature>